<gene>
    <name evidence="2 4" type="ORF">BDZ99DRAFT_525828</name>
</gene>
<reference evidence="2 4" key="1">
    <citation type="journal article" date="2020" name="Stud. Mycol.">
        <title>101 Dothideomycetes genomes: a test case for predicting lifestyles and emergence of pathogens.</title>
        <authorList>
            <person name="Haridas S."/>
            <person name="Albert R."/>
            <person name="Binder M."/>
            <person name="Bloem J."/>
            <person name="Labutti K."/>
            <person name="Salamov A."/>
            <person name="Andreopoulos B."/>
            <person name="Baker S."/>
            <person name="Barry K."/>
            <person name="Bills G."/>
            <person name="Bluhm B."/>
            <person name="Cannon C."/>
            <person name="Castanera R."/>
            <person name="Culley D."/>
            <person name="Daum C."/>
            <person name="Ezra D."/>
            <person name="Gonzalez J."/>
            <person name="Henrissat B."/>
            <person name="Kuo A."/>
            <person name="Liang C."/>
            <person name="Lipzen A."/>
            <person name="Lutzoni F."/>
            <person name="Magnuson J."/>
            <person name="Mondo S."/>
            <person name="Nolan M."/>
            <person name="Ohm R."/>
            <person name="Pangilinan J."/>
            <person name="Park H.-J."/>
            <person name="Ramirez L."/>
            <person name="Alfaro M."/>
            <person name="Sun H."/>
            <person name="Tritt A."/>
            <person name="Yoshinaga Y."/>
            <person name="Zwiers L.-H."/>
            <person name="Turgeon B."/>
            <person name="Goodwin S."/>
            <person name="Spatafora J."/>
            <person name="Crous P."/>
            <person name="Grigoriev I."/>
        </authorList>
    </citation>
    <scope>NUCLEOTIDE SEQUENCE</scope>
    <source>
        <strain evidence="2 4">CBS 304.34</strain>
    </source>
</reference>
<protein>
    <submittedName>
        <fullName evidence="2 4">Uncharacterized protein</fullName>
    </submittedName>
</protein>
<accession>A0A6A6Y5Z6</accession>
<evidence type="ECO:0000313" key="4">
    <source>
        <dbReference type="RefSeq" id="XP_033571200.1"/>
    </source>
</evidence>
<proteinExistence type="predicted"/>
<dbReference type="Proteomes" id="UP000504636">
    <property type="component" value="Unplaced"/>
</dbReference>
<evidence type="ECO:0000256" key="1">
    <source>
        <dbReference type="SAM" id="MobiDB-lite"/>
    </source>
</evidence>
<evidence type="ECO:0000313" key="2">
    <source>
        <dbReference type="EMBL" id="KAF2804236.1"/>
    </source>
</evidence>
<organism evidence="2">
    <name type="scientific">Mytilinidion resinicola</name>
    <dbReference type="NCBI Taxonomy" id="574789"/>
    <lineage>
        <taxon>Eukaryota</taxon>
        <taxon>Fungi</taxon>
        <taxon>Dikarya</taxon>
        <taxon>Ascomycota</taxon>
        <taxon>Pezizomycotina</taxon>
        <taxon>Dothideomycetes</taxon>
        <taxon>Pleosporomycetidae</taxon>
        <taxon>Mytilinidiales</taxon>
        <taxon>Mytilinidiaceae</taxon>
        <taxon>Mytilinidion</taxon>
    </lineage>
</organism>
<reference evidence="4" key="3">
    <citation type="submission" date="2025-04" db="UniProtKB">
        <authorList>
            <consortium name="RefSeq"/>
        </authorList>
    </citation>
    <scope>IDENTIFICATION</scope>
    <source>
        <strain evidence="4">CBS 304.34</strain>
    </source>
</reference>
<reference evidence="4" key="2">
    <citation type="submission" date="2020-04" db="EMBL/GenBank/DDBJ databases">
        <authorList>
            <consortium name="NCBI Genome Project"/>
        </authorList>
    </citation>
    <scope>NUCLEOTIDE SEQUENCE</scope>
    <source>
        <strain evidence="4">CBS 304.34</strain>
    </source>
</reference>
<keyword evidence="3" id="KW-1185">Reference proteome</keyword>
<dbReference type="AlphaFoldDB" id="A0A6A6Y5Z6"/>
<evidence type="ECO:0000313" key="3">
    <source>
        <dbReference type="Proteomes" id="UP000504636"/>
    </source>
</evidence>
<name>A0A6A6Y5Z6_9PEZI</name>
<sequence length="577" mass="64563">MAEVDSHVDKRKKEEANDLVQKSALGNSVHFTPNSTWRNSKPISATISSSMAVFLDRDILLGGEDPTLKEQPQSHRLDPNLLCPRNTTERPLSDVLNLLAFTLKKINVYLHHDKFIQGVMRSYDNCVLTRKHMPASASPKKFLPARPRAVVAGGHLPAFFFTINLALVATINLVRVDMTMLHPATETMLVTRTSSPGSVAQLALRLPGRSSAAEMTETVVPQAHFLLGQLKQEVAETTTATTTTVRLWKILLVRILSSNRLHLQEINSTDIEATARLCTISKPLVTAKPLEWVLPRVWLHRLDSRLSSRTPAVRLARLFHSCPERLFVDYTGEDSPRSVVYCSRSPVAIASSVKRITKAAGKHNVLTVRPELARARYAIPGDLNIGSFCSVLDPLTWEHVHDAGPFRDAVNRVGQFAVCLTTLTWERVRNAGSYRDAVNRVGQFAVCLTTLTREHVRSDGSFRDAVNRVDQFAQEHLTPKNLEFAFDAIDGCTLRHVDHPWMEYGDTGEIDLQKDDTPAGRKDADVGGVFSPHKIMSMRITSRMDLYLCPSATVERQWHTSHQPERKQLHRELQPGV</sequence>
<dbReference type="OrthoDB" id="10680376at2759"/>
<dbReference type="GeneID" id="54466950"/>
<feature type="region of interest" description="Disordered" evidence="1">
    <location>
        <begin position="558"/>
        <end position="577"/>
    </location>
</feature>
<dbReference type="EMBL" id="MU003714">
    <property type="protein sequence ID" value="KAF2804236.1"/>
    <property type="molecule type" value="Genomic_DNA"/>
</dbReference>
<dbReference type="RefSeq" id="XP_033571200.1">
    <property type="nucleotide sequence ID" value="XM_033726057.1"/>
</dbReference>